<feature type="transmembrane region" description="Helical" evidence="4">
    <location>
        <begin position="403"/>
        <end position="427"/>
    </location>
</feature>
<dbReference type="InterPro" id="IPR036259">
    <property type="entry name" value="MFS_trans_sf"/>
</dbReference>
<accession>A0A6G1JG29</accession>
<dbReference type="AlphaFoldDB" id="A0A6G1JG29"/>
<dbReference type="InterPro" id="IPR050327">
    <property type="entry name" value="Proton-linked_MCT"/>
</dbReference>
<evidence type="ECO:0000313" key="7">
    <source>
        <dbReference type="Proteomes" id="UP000799291"/>
    </source>
</evidence>
<dbReference type="SUPFAM" id="SSF103473">
    <property type="entry name" value="MFS general substrate transporter"/>
    <property type="match status" value="1"/>
</dbReference>
<dbReference type="PROSITE" id="PS50850">
    <property type="entry name" value="MFS"/>
    <property type="match status" value="1"/>
</dbReference>
<protein>
    <submittedName>
        <fullName evidence="6">MFS general substrate transporter</fullName>
    </submittedName>
</protein>
<organism evidence="6 7">
    <name type="scientific">Lentithecium fluviatile CBS 122367</name>
    <dbReference type="NCBI Taxonomy" id="1168545"/>
    <lineage>
        <taxon>Eukaryota</taxon>
        <taxon>Fungi</taxon>
        <taxon>Dikarya</taxon>
        <taxon>Ascomycota</taxon>
        <taxon>Pezizomycotina</taxon>
        <taxon>Dothideomycetes</taxon>
        <taxon>Pleosporomycetidae</taxon>
        <taxon>Pleosporales</taxon>
        <taxon>Massarineae</taxon>
        <taxon>Lentitheciaceae</taxon>
        <taxon>Lentithecium</taxon>
    </lineage>
</organism>
<keyword evidence="7" id="KW-1185">Reference proteome</keyword>
<dbReference type="PANTHER" id="PTHR11360">
    <property type="entry name" value="MONOCARBOXYLATE TRANSPORTER"/>
    <property type="match status" value="1"/>
</dbReference>
<feature type="transmembrane region" description="Helical" evidence="4">
    <location>
        <begin position="314"/>
        <end position="333"/>
    </location>
</feature>
<comment type="subcellular location">
    <subcellularLocation>
        <location evidence="1">Membrane</location>
        <topology evidence="1">Multi-pass membrane protein</topology>
    </subcellularLocation>
</comment>
<feature type="transmembrane region" description="Helical" evidence="4">
    <location>
        <begin position="204"/>
        <end position="224"/>
    </location>
</feature>
<feature type="transmembrane region" description="Helical" evidence="4">
    <location>
        <begin position="113"/>
        <end position="135"/>
    </location>
</feature>
<feature type="transmembrane region" description="Helical" evidence="4">
    <location>
        <begin position="277"/>
        <end position="294"/>
    </location>
</feature>
<feature type="transmembrane region" description="Helical" evidence="4">
    <location>
        <begin position="147"/>
        <end position="164"/>
    </location>
</feature>
<feature type="transmembrane region" description="Helical" evidence="4">
    <location>
        <begin position="447"/>
        <end position="467"/>
    </location>
</feature>
<gene>
    <name evidence="6" type="ORF">K458DRAFT_358336</name>
</gene>
<dbReference type="PANTHER" id="PTHR11360:SF302">
    <property type="entry name" value="MAJOR FACILITATOR SUPERFAMILY (MFS) PROFILE DOMAIN-CONTAINING PROTEIN"/>
    <property type="match status" value="1"/>
</dbReference>
<comment type="similarity">
    <text evidence="2">Belongs to the major facilitator superfamily. Monocarboxylate porter (TC 2.A.1.13) family.</text>
</comment>
<keyword evidence="4" id="KW-0812">Transmembrane</keyword>
<dbReference type="Gene3D" id="1.20.1250.20">
    <property type="entry name" value="MFS general substrate transporter like domains"/>
    <property type="match status" value="2"/>
</dbReference>
<evidence type="ECO:0000256" key="3">
    <source>
        <dbReference type="SAM" id="MobiDB-lite"/>
    </source>
</evidence>
<dbReference type="InterPro" id="IPR020846">
    <property type="entry name" value="MFS_dom"/>
</dbReference>
<dbReference type="OrthoDB" id="6499973at2759"/>
<dbReference type="EMBL" id="MU005572">
    <property type="protein sequence ID" value="KAF2689517.1"/>
    <property type="molecule type" value="Genomic_DNA"/>
</dbReference>
<evidence type="ECO:0000313" key="6">
    <source>
        <dbReference type="EMBL" id="KAF2689517.1"/>
    </source>
</evidence>
<dbReference type="GO" id="GO:0022857">
    <property type="term" value="F:transmembrane transporter activity"/>
    <property type="evidence" value="ECO:0007669"/>
    <property type="project" value="InterPro"/>
</dbReference>
<feature type="transmembrane region" description="Helical" evidence="4">
    <location>
        <begin position="170"/>
        <end position="192"/>
    </location>
</feature>
<dbReference type="Proteomes" id="UP000799291">
    <property type="component" value="Unassembled WGS sequence"/>
</dbReference>
<keyword evidence="4" id="KW-0472">Membrane</keyword>
<feature type="transmembrane region" description="Helical" evidence="4">
    <location>
        <begin position="236"/>
        <end position="256"/>
    </location>
</feature>
<dbReference type="Pfam" id="PF07690">
    <property type="entry name" value="MFS_1"/>
    <property type="match status" value="1"/>
</dbReference>
<feature type="transmembrane region" description="Helical" evidence="4">
    <location>
        <begin position="345"/>
        <end position="365"/>
    </location>
</feature>
<feature type="region of interest" description="Disordered" evidence="3">
    <location>
        <begin position="18"/>
        <end position="52"/>
    </location>
</feature>
<evidence type="ECO:0000256" key="4">
    <source>
        <dbReference type="SAM" id="Phobius"/>
    </source>
</evidence>
<evidence type="ECO:0000256" key="2">
    <source>
        <dbReference type="ARBA" id="ARBA00006727"/>
    </source>
</evidence>
<proteinExistence type="inferred from homology"/>
<evidence type="ECO:0000259" key="5">
    <source>
        <dbReference type="PROSITE" id="PS50850"/>
    </source>
</evidence>
<keyword evidence="4" id="KW-1133">Transmembrane helix</keyword>
<feature type="domain" description="Major facilitator superfamily (MFS) profile" evidence="5">
    <location>
        <begin position="279"/>
        <end position="478"/>
    </location>
</feature>
<dbReference type="GO" id="GO:0016020">
    <property type="term" value="C:membrane"/>
    <property type="evidence" value="ECO:0007669"/>
    <property type="project" value="UniProtKB-SubCell"/>
</dbReference>
<feature type="transmembrane region" description="Helical" evidence="4">
    <location>
        <begin position="371"/>
        <end position="391"/>
    </location>
</feature>
<evidence type="ECO:0000256" key="1">
    <source>
        <dbReference type="ARBA" id="ARBA00004141"/>
    </source>
</evidence>
<sequence length="478" mass="50966">MIDTGYFRDVALLCPDSADSSRKNSDDPAQTPGSSTTLPVSEKAPVEASNQSRGNCGAVVTKAQQWRALLATCLQSFWVLGLTQSFGIWQRHYGSEAAVRNGIIQPQHMAQRAAIATIGSLGNGGIVAVFGLLYYPYMPRIGRHIRSLCLVGTLLISVGFAAAACSNHLAILICTQGLLVGTGCGILLYTLTAILPEYFSRRSGLAQGVQMAAASAGGASLSMATPAMLEAVGTKTTLGIFAATSAVVCGVVSVLAQPPRKFEKRSPHPVGWRDMKNPVFTLLLLANLIHPLTLTTPMTFGPEFSESLHFSEKMGSVLLAVASAVGIPSRLVNGHVADKIGHLNMLLLATAVYALGTWGLWLPAASTGNRALWVVFTIGYGVMTGTFNTLMNSIQRRLFGDEMYYTYNGAMTSVRGVGYVIGVPLAGALVSRVKDTELKGNDFMKPIFYTGILLTGSMLCIVGVRVVDAQKNGWRRKR</sequence>
<feature type="compositionally biased region" description="Polar residues" evidence="3">
    <location>
        <begin position="27"/>
        <end position="39"/>
    </location>
</feature>
<name>A0A6G1JG29_9PLEO</name>
<reference evidence="6" key="1">
    <citation type="journal article" date="2020" name="Stud. Mycol.">
        <title>101 Dothideomycetes genomes: a test case for predicting lifestyles and emergence of pathogens.</title>
        <authorList>
            <person name="Haridas S."/>
            <person name="Albert R."/>
            <person name="Binder M."/>
            <person name="Bloem J."/>
            <person name="Labutti K."/>
            <person name="Salamov A."/>
            <person name="Andreopoulos B."/>
            <person name="Baker S."/>
            <person name="Barry K."/>
            <person name="Bills G."/>
            <person name="Bluhm B."/>
            <person name="Cannon C."/>
            <person name="Castanera R."/>
            <person name="Culley D."/>
            <person name="Daum C."/>
            <person name="Ezra D."/>
            <person name="Gonzalez J."/>
            <person name="Henrissat B."/>
            <person name="Kuo A."/>
            <person name="Liang C."/>
            <person name="Lipzen A."/>
            <person name="Lutzoni F."/>
            <person name="Magnuson J."/>
            <person name="Mondo S."/>
            <person name="Nolan M."/>
            <person name="Ohm R."/>
            <person name="Pangilinan J."/>
            <person name="Park H.-J."/>
            <person name="Ramirez L."/>
            <person name="Alfaro M."/>
            <person name="Sun H."/>
            <person name="Tritt A."/>
            <person name="Yoshinaga Y."/>
            <person name="Zwiers L.-H."/>
            <person name="Turgeon B."/>
            <person name="Goodwin S."/>
            <person name="Spatafora J."/>
            <person name="Crous P."/>
            <person name="Grigoriev I."/>
        </authorList>
    </citation>
    <scope>NUCLEOTIDE SEQUENCE</scope>
    <source>
        <strain evidence="6">CBS 122367</strain>
    </source>
</reference>
<dbReference type="InterPro" id="IPR011701">
    <property type="entry name" value="MFS"/>
</dbReference>